<feature type="domain" description="DUF403" evidence="1">
    <location>
        <begin position="2"/>
        <end position="313"/>
    </location>
</feature>
<dbReference type="Pfam" id="PF04168">
    <property type="entry name" value="Alpha-E"/>
    <property type="match status" value="1"/>
</dbReference>
<dbReference type="PANTHER" id="PTHR34595:SF7">
    <property type="entry name" value="SLL1039 PROTEIN"/>
    <property type="match status" value="1"/>
</dbReference>
<dbReference type="InterPro" id="IPR007296">
    <property type="entry name" value="DUF403"/>
</dbReference>
<evidence type="ECO:0000313" key="3">
    <source>
        <dbReference type="Proteomes" id="UP000609531"/>
    </source>
</evidence>
<evidence type="ECO:0000259" key="1">
    <source>
        <dbReference type="Pfam" id="PF04168"/>
    </source>
</evidence>
<accession>A0A934MMS0</accession>
<sequence length="314" mass="35640">MLLSRVAADLYWLARYAERAENTARILDVASRLSSLPTNYGGTTNEWESAMISTGAETLFRERYDEANRRNVIDFLAFSPDNPSSIFSCLDVARRSARSVRTAITGEMWTAINDAWLELRHYSVDAMSPRQLAEFLAFVKEACLRFDGSAYRTMLRTDAHAFFRLGTFVERGDATARILDVKYHVLLPEGDTVGGGLDYFQWASLLRATSALTSYQWVFRDALRPWRVAELLTLRKELPRSIANCAENTLWYLDQLANDYGRQGPAQRAARAYHAGLANGTVDAIYREGLHEFLQRVIRENNALSVAIEAQYLR</sequence>
<gene>
    <name evidence="2" type="ORF">JCR33_17585</name>
</gene>
<evidence type="ECO:0000313" key="2">
    <source>
        <dbReference type="EMBL" id="MBJ3777524.1"/>
    </source>
</evidence>
<comment type="caution">
    <text evidence="2">The sequence shown here is derived from an EMBL/GenBank/DDBJ whole genome shotgun (WGS) entry which is preliminary data.</text>
</comment>
<dbReference type="Proteomes" id="UP000609531">
    <property type="component" value="Unassembled WGS sequence"/>
</dbReference>
<keyword evidence="3" id="KW-1185">Reference proteome</keyword>
<organism evidence="2 3">
    <name type="scientific">Acuticoccus mangrovi</name>
    <dbReference type="NCBI Taxonomy" id="2796142"/>
    <lineage>
        <taxon>Bacteria</taxon>
        <taxon>Pseudomonadati</taxon>
        <taxon>Pseudomonadota</taxon>
        <taxon>Alphaproteobacteria</taxon>
        <taxon>Hyphomicrobiales</taxon>
        <taxon>Amorphaceae</taxon>
        <taxon>Acuticoccus</taxon>
    </lineage>
</organism>
<dbReference type="PANTHER" id="PTHR34595">
    <property type="entry name" value="BLR5612 PROTEIN"/>
    <property type="match status" value="1"/>
</dbReference>
<proteinExistence type="predicted"/>
<reference evidence="2" key="1">
    <citation type="submission" date="2020-12" db="EMBL/GenBank/DDBJ databases">
        <title>Bacterial taxonomy.</title>
        <authorList>
            <person name="Pan X."/>
        </authorList>
    </citation>
    <scope>NUCLEOTIDE SEQUENCE</scope>
    <source>
        <strain evidence="2">B2012</strain>
    </source>
</reference>
<protein>
    <submittedName>
        <fullName evidence="2">Alpha-E domain-containing protein</fullName>
    </submittedName>
</protein>
<dbReference type="EMBL" id="JAEKJA010000017">
    <property type="protein sequence ID" value="MBJ3777524.1"/>
    <property type="molecule type" value="Genomic_DNA"/>
</dbReference>
<dbReference type="AlphaFoldDB" id="A0A934MMS0"/>
<name>A0A934MMS0_9HYPH</name>
<dbReference type="InterPro" id="IPR051680">
    <property type="entry name" value="ATP-dep_Glu-Cys_Ligase-2"/>
</dbReference>